<dbReference type="RefSeq" id="WP_301998045.1">
    <property type="nucleotide sequence ID" value="NZ_JAMJEV010000002.1"/>
</dbReference>
<evidence type="ECO:0000313" key="1">
    <source>
        <dbReference type="EMBL" id="MDO0821867.1"/>
    </source>
</evidence>
<dbReference type="InterPro" id="IPR054845">
    <property type="entry name" value="Exosporium_prot_C"/>
</dbReference>
<dbReference type="EMBL" id="JAMJEV010000002">
    <property type="protein sequence ID" value="MDO0821867.1"/>
    <property type="molecule type" value="Genomic_DNA"/>
</dbReference>
<organism evidence="1 2">
    <name type="scientific">Desulfosporosinus nitroreducens</name>
    <dbReference type="NCBI Taxonomy" id="2018668"/>
    <lineage>
        <taxon>Bacteria</taxon>
        <taxon>Bacillati</taxon>
        <taxon>Bacillota</taxon>
        <taxon>Clostridia</taxon>
        <taxon>Eubacteriales</taxon>
        <taxon>Desulfitobacteriaceae</taxon>
        <taxon>Desulfosporosinus</taxon>
    </lineage>
</organism>
<comment type="caution">
    <text evidence="1">The sequence shown here is derived from an EMBL/GenBank/DDBJ whole genome shotgun (WGS) entry which is preliminary data.</text>
</comment>
<reference evidence="1" key="1">
    <citation type="submission" date="2022-05" db="EMBL/GenBank/DDBJ databases">
        <title>Expanded diversity of anoxic marine methylotrophy in a Black Sea sulfate reducing microorganism.</title>
        <authorList>
            <person name="Fischer P.Q."/>
            <person name="Stams A.J.M."/>
            <person name="Villanueva L."/>
            <person name="Sousa D.Z."/>
        </authorList>
    </citation>
    <scope>NUCLEOTIDE SEQUENCE</scope>
    <source>
        <strain evidence="1">P130</strain>
    </source>
</reference>
<sequence length="275" mass="30805">MTKQCPHHWTQEIPYMSNWVQHTTPAPPWTPRSQTVAPNPVLPTTAILPICTPLEIKQIDQHSLLVSVSIPAESVFTLPTKALEIKNIRKHLKITQCRFFNFIPPVHGISLDTPKLFLGGVVRKNIQYSEAVQQTASTVEGFIKDFVVNIPISCVVDLGRTLVIPPTIFNQQAEYEFLSKPLPAGFTPQDNSLADDLAEFNVVNQQFLNLLPNCELIFSQINEMDDALDRMPLHGGPLEEGVFSKLQEKMIILIQLRLTFPVPIDPSPAACHQDD</sequence>
<name>A0ABT8QLW6_9FIRM</name>
<proteinExistence type="predicted"/>
<evidence type="ECO:0008006" key="3">
    <source>
        <dbReference type="Google" id="ProtNLM"/>
    </source>
</evidence>
<evidence type="ECO:0000313" key="2">
    <source>
        <dbReference type="Proteomes" id="UP001176021"/>
    </source>
</evidence>
<keyword evidence="2" id="KW-1185">Reference proteome</keyword>
<dbReference type="Proteomes" id="UP001176021">
    <property type="component" value="Unassembled WGS sequence"/>
</dbReference>
<protein>
    <recommendedName>
        <fullName evidence="3">DUF3794 domain-containing protein</fullName>
    </recommendedName>
</protein>
<dbReference type="NCBIfam" id="NF045794">
    <property type="entry name" value="CsxC_fam"/>
    <property type="match status" value="1"/>
</dbReference>
<accession>A0ABT8QLW6</accession>
<gene>
    <name evidence="1" type="ORF">M8H41_03200</name>
</gene>